<evidence type="ECO:0000256" key="2">
    <source>
        <dbReference type="ARBA" id="ARBA00022723"/>
    </source>
</evidence>
<dbReference type="InterPro" id="IPR051400">
    <property type="entry name" value="HAD-like_hydrolase"/>
</dbReference>
<organism evidence="5 6">
    <name type="scientific">Brevibacillus borstelensis AK1</name>
    <dbReference type="NCBI Taxonomy" id="1300222"/>
    <lineage>
        <taxon>Bacteria</taxon>
        <taxon>Bacillati</taxon>
        <taxon>Bacillota</taxon>
        <taxon>Bacilli</taxon>
        <taxon>Bacillales</taxon>
        <taxon>Paenibacillaceae</taxon>
        <taxon>Brevibacillus</taxon>
    </lineage>
</organism>
<name>M8DT24_9BACL</name>
<reference evidence="5 6" key="1">
    <citation type="submission" date="2013-03" db="EMBL/GenBank/DDBJ databases">
        <title>Assembly of a new bacterial strain Brevibacillus borstelensis AK1.</title>
        <authorList>
            <person name="Rajan I."/>
            <person name="PoliReddy D."/>
            <person name="Sugumar T."/>
            <person name="Rathinam K."/>
            <person name="Alqarawi S."/>
            <person name="Khalil A.B."/>
            <person name="Sivakumar N."/>
        </authorList>
    </citation>
    <scope>NUCLEOTIDE SEQUENCE [LARGE SCALE GENOMIC DNA]</scope>
    <source>
        <strain evidence="5 6">AK1</strain>
    </source>
</reference>
<dbReference type="Proteomes" id="UP000012081">
    <property type="component" value="Unassembled WGS sequence"/>
</dbReference>
<comment type="caution">
    <text evidence="5">The sequence shown here is derived from an EMBL/GenBank/DDBJ whole genome shotgun (WGS) entry which is preliminary data.</text>
</comment>
<dbReference type="NCBIfam" id="TIGR01549">
    <property type="entry name" value="HAD-SF-IA-v1"/>
    <property type="match status" value="1"/>
</dbReference>
<accession>M8DT24</accession>
<dbReference type="SUPFAM" id="SSF56784">
    <property type="entry name" value="HAD-like"/>
    <property type="match status" value="1"/>
</dbReference>
<sequence length="105" mass="11947">MCPALHIEHFFDKALISEWEGLRKPDPAIFLRALAKLGVPAEDALFVGDHPENDVRASRAVGMKAVWKRNKQFETVAEADAVIDDLGELIHIVWHDHVHPLFPYR</sequence>
<dbReference type="GO" id="GO:0016791">
    <property type="term" value="F:phosphatase activity"/>
    <property type="evidence" value="ECO:0007669"/>
    <property type="project" value="TreeGrafter"/>
</dbReference>
<keyword evidence="2" id="KW-0479">Metal-binding</keyword>
<dbReference type="PANTHER" id="PTHR46470:SF2">
    <property type="entry name" value="GLYCERALDEHYDE 3-PHOSPHATE PHOSPHATASE"/>
    <property type="match status" value="1"/>
</dbReference>
<evidence type="ECO:0000313" key="5">
    <source>
        <dbReference type="EMBL" id="EMT50081.1"/>
    </source>
</evidence>
<dbReference type="Gene3D" id="3.40.50.1000">
    <property type="entry name" value="HAD superfamily/HAD-like"/>
    <property type="match status" value="1"/>
</dbReference>
<keyword evidence="3 5" id="KW-0378">Hydrolase</keyword>
<dbReference type="RefSeq" id="WP_003392862.1">
    <property type="nucleotide sequence ID" value="NZ_APBN01000022.1"/>
</dbReference>
<keyword evidence="6" id="KW-1185">Reference proteome</keyword>
<dbReference type="PANTHER" id="PTHR46470">
    <property type="entry name" value="N-ACYLNEURAMINATE-9-PHOSPHATASE"/>
    <property type="match status" value="1"/>
</dbReference>
<dbReference type="Pfam" id="PF13419">
    <property type="entry name" value="HAD_2"/>
    <property type="match status" value="1"/>
</dbReference>
<dbReference type="InterPro" id="IPR041492">
    <property type="entry name" value="HAD_2"/>
</dbReference>
<evidence type="ECO:0000256" key="4">
    <source>
        <dbReference type="ARBA" id="ARBA00022842"/>
    </source>
</evidence>
<dbReference type="InterPro" id="IPR023214">
    <property type="entry name" value="HAD_sf"/>
</dbReference>
<dbReference type="PATRIC" id="fig|1300222.3.peg.5148"/>
<dbReference type="EMBL" id="APBN01000022">
    <property type="protein sequence ID" value="EMT50081.1"/>
    <property type="molecule type" value="Genomic_DNA"/>
</dbReference>
<protein>
    <submittedName>
        <fullName evidence="5">HAD-superfamily hydrolase</fullName>
    </submittedName>
</protein>
<dbReference type="GO" id="GO:0046872">
    <property type="term" value="F:metal ion binding"/>
    <property type="evidence" value="ECO:0007669"/>
    <property type="project" value="UniProtKB-KW"/>
</dbReference>
<evidence type="ECO:0000313" key="6">
    <source>
        <dbReference type="Proteomes" id="UP000012081"/>
    </source>
</evidence>
<keyword evidence="4" id="KW-0460">Magnesium</keyword>
<dbReference type="InterPro" id="IPR006439">
    <property type="entry name" value="HAD-SF_hydro_IA"/>
</dbReference>
<dbReference type="STRING" id="1300222.I532_24492"/>
<dbReference type="AlphaFoldDB" id="M8DT24"/>
<dbReference type="InterPro" id="IPR036412">
    <property type="entry name" value="HAD-like_sf"/>
</dbReference>
<dbReference type="GO" id="GO:0044281">
    <property type="term" value="P:small molecule metabolic process"/>
    <property type="evidence" value="ECO:0007669"/>
    <property type="project" value="UniProtKB-ARBA"/>
</dbReference>
<proteinExistence type="predicted"/>
<comment type="cofactor">
    <cofactor evidence="1">
        <name>Mg(2+)</name>
        <dbReference type="ChEBI" id="CHEBI:18420"/>
    </cofactor>
</comment>
<evidence type="ECO:0000256" key="1">
    <source>
        <dbReference type="ARBA" id="ARBA00001946"/>
    </source>
</evidence>
<dbReference type="NCBIfam" id="TIGR01509">
    <property type="entry name" value="HAD-SF-IA-v3"/>
    <property type="match status" value="1"/>
</dbReference>
<gene>
    <name evidence="5" type="ORF">I532_24492</name>
</gene>
<evidence type="ECO:0000256" key="3">
    <source>
        <dbReference type="ARBA" id="ARBA00022801"/>
    </source>
</evidence>